<keyword evidence="3" id="KW-1185">Reference proteome</keyword>
<dbReference type="KEGG" id="pti:PHATRDRAFT_36633"/>
<dbReference type="eggNOG" id="ENOG502SRJG">
    <property type="taxonomic scope" value="Eukaryota"/>
</dbReference>
<dbReference type="HOGENOM" id="CLU_714690_0_0_1"/>
<gene>
    <name evidence="2" type="ORF">PHATRDRAFT_36633</name>
</gene>
<dbReference type="RefSeq" id="XP_002181106.1">
    <property type="nucleotide sequence ID" value="XM_002181070.1"/>
</dbReference>
<dbReference type="Gene3D" id="1.25.40.20">
    <property type="entry name" value="Ankyrin repeat-containing domain"/>
    <property type="match status" value="2"/>
</dbReference>
<evidence type="ECO:0000313" key="2">
    <source>
        <dbReference type="EMBL" id="EEC47758.1"/>
    </source>
</evidence>
<dbReference type="EMBL" id="CM000613">
    <property type="protein sequence ID" value="EEC47758.1"/>
    <property type="molecule type" value="Genomic_DNA"/>
</dbReference>
<reference evidence="2 3" key="1">
    <citation type="journal article" date="2008" name="Nature">
        <title>The Phaeodactylum genome reveals the evolutionary history of diatom genomes.</title>
        <authorList>
            <person name="Bowler C."/>
            <person name="Allen A.E."/>
            <person name="Badger J.H."/>
            <person name="Grimwood J."/>
            <person name="Jabbari K."/>
            <person name="Kuo A."/>
            <person name="Maheswari U."/>
            <person name="Martens C."/>
            <person name="Maumus F."/>
            <person name="Otillar R.P."/>
            <person name="Rayko E."/>
            <person name="Salamov A."/>
            <person name="Vandepoele K."/>
            <person name="Beszteri B."/>
            <person name="Gruber A."/>
            <person name="Heijde M."/>
            <person name="Katinka M."/>
            <person name="Mock T."/>
            <person name="Valentin K."/>
            <person name="Verret F."/>
            <person name="Berges J.A."/>
            <person name="Brownlee C."/>
            <person name="Cadoret J.P."/>
            <person name="Chiovitti A."/>
            <person name="Choi C.J."/>
            <person name="Coesel S."/>
            <person name="De Martino A."/>
            <person name="Detter J.C."/>
            <person name="Durkin C."/>
            <person name="Falciatore A."/>
            <person name="Fournet J."/>
            <person name="Haruta M."/>
            <person name="Huysman M.J."/>
            <person name="Jenkins B.D."/>
            <person name="Jiroutova K."/>
            <person name="Jorgensen R.E."/>
            <person name="Joubert Y."/>
            <person name="Kaplan A."/>
            <person name="Kroger N."/>
            <person name="Kroth P.G."/>
            <person name="La Roche J."/>
            <person name="Lindquist E."/>
            <person name="Lommer M."/>
            <person name="Martin-Jezequel V."/>
            <person name="Lopez P.J."/>
            <person name="Lucas S."/>
            <person name="Mangogna M."/>
            <person name="McGinnis K."/>
            <person name="Medlin L.K."/>
            <person name="Montsant A."/>
            <person name="Oudot-Le Secq M.P."/>
            <person name="Napoli C."/>
            <person name="Obornik M."/>
            <person name="Parker M.S."/>
            <person name="Petit J.L."/>
            <person name="Porcel B.M."/>
            <person name="Poulsen N."/>
            <person name="Robison M."/>
            <person name="Rychlewski L."/>
            <person name="Rynearson T.A."/>
            <person name="Schmutz J."/>
            <person name="Shapiro H."/>
            <person name="Siaut M."/>
            <person name="Stanley M."/>
            <person name="Sussman M.R."/>
            <person name="Taylor A.R."/>
            <person name="Vardi A."/>
            <person name="von Dassow P."/>
            <person name="Vyverman W."/>
            <person name="Willis A."/>
            <person name="Wyrwicz L.S."/>
            <person name="Rokhsar D.S."/>
            <person name="Weissenbach J."/>
            <person name="Armbrust E.V."/>
            <person name="Green B.R."/>
            <person name="Van de Peer Y."/>
            <person name="Grigoriev I.V."/>
        </authorList>
    </citation>
    <scope>NUCLEOTIDE SEQUENCE [LARGE SCALE GENOMIC DNA]</scope>
    <source>
        <strain evidence="2 3">CCAP 1055/1</strain>
    </source>
</reference>
<feature type="region of interest" description="Disordered" evidence="1">
    <location>
        <begin position="1"/>
        <end position="29"/>
    </location>
</feature>
<name>B7G1W8_PHATC</name>
<dbReference type="GeneID" id="7201746"/>
<feature type="region of interest" description="Disordered" evidence="1">
    <location>
        <begin position="364"/>
        <end position="387"/>
    </location>
</feature>
<protein>
    <recommendedName>
        <fullName evidence="4">Ankyrin repeat protein</fullName>
    </recommendedName>
</protein>
<reference evidence="3" key="2">
    <citation type="submission" date="2008-08" db="EMBL/GenBank/DDBJ databases">
        <authorList>
            <consortium name="Diatom Consortium"/>
            <person name="Grigoriev I."/>
            <person name="Grimwood J."/>
            <person name="Kuo A."/>
            <person name="Otillar R.P."/>
            <person name="Salamov A."/>
            <person name="Detter J.C."/>
            <person name="Lindquist E."/>
            <person name="Shapiro H."/>
            <person name="Lucas S."/>
            <person name="Glavina del Rio T."/>
            <person name="Pitluck S."/>
            <person name="Rokhsar D."/>
            <person name="Bowler C."/>
        </authorList>
    </citation>
    <scope>GENOME REANNOTATION</scope>
    <source>
        <strain evidence="3">CCAP 1055/1</strain>
    </source>
</reference>
<accession>B7G1W8</accession>
<organism evidence="2 3">
    <name type="scientific">Phaeodactylum tricornutum (strain CCAP 1055/1)</name>
    <dbReference type="NCBI Taxonomy" id="556484"/>
    <lineage>
        <taxon>Eukaryota</taxon>
        <taxon>Sar</taxon>
        <taxon>Stramenopiles</taxon>
        <taxon>Ochrophyta</taxon>
        <taxon>Bacillariophyta</taxon>
        <taxon>Bacillariophyceae</taxon>
        <taxon>Bacillariophycidae</taxon>
        <taxon>Naviculales</taxon>
        <taxon>Phaeodactylaceae</taxon>
        <taxon>Phaeodactylum</taxon>
    </lineage>
</organism>
<sequence>MLRDLAETLEQATPRQTEEEDSDSDDDDIEGILRHQSETGQISLSALKAYIRSGLQSHGTDVRFNDRDLFGDGDQSPIHLDHQGKQFYRELFRTGGDIRQLAALGCEPLSPFAKMCVTGAVHAVREMLQQLDDPLGFAPTKLIQALEKRETSMRLSPLLMIVSMGKSLQLPKTSLAQKQRQVAEILLEYGARPDAKDVCGKTVCHYGMDQEATAMTQYVADLCIVANQSSHFFNQKVVLHSLHNESMNGKIGIAKGYVVSTKRRAVLIMDTKKIVGIKPENILLQQPSKAPQELVKLYDAQDRLGEVCLLECVLKNCVDATQHLLGEHNARVDIEDWDGFSPLSMATIPADSPANEASRIISKYTAKKKRQREKNFSKEGSLSNTKV</sequence>
<dbReference type="AlphaFoldDB" id="B7G1W8"/>
<evidence type="ECO:0008006" key="4">
    <source>
        <dbReference type="Google" id="ProtNLM"/>
    </source>
</evidence>
<dbReference type="OrthoDB" id="45188at2759"/>
<evidence type="ECO:0000313" key="3">
    <source>
        <dbReference type="Proteomes" id="UP000000759"/>
    </source>
</evidence>
<dbReference type="Proteomes" id="UP000000759">
    <property type="component" value="Chromosome 10"/>
</dbReference>
<proteinExistence type="predicted"/>
<feature type="compositionally biased region" description="Polar residues" evidence="1">
    <location>
        <begin position="378"/>
        <end position="387"/>
    </location>
</feature>
<evidence type="ECO:0000256" key="1">
    <source>
        <dbReference type="SAM" id="MobiDB-lite"/>
    </source>
</evidence>
<dbReference type="SUPFAM" id="SSF48403">
    <property type="entry name" value="Ankyrin repeat"/>
    <property type="match status" value="1"/>
</dbReference>
<dbReference type="PaxDb" id="2850-Phatr36633"/>
<dbReference type="InterPro" id="IPR036770">
    <property type="entry name" value="Ankyrin_rpt-contain_sf"/>
</dbReference>
<dbReference type="InParanoid" id="B7G1W8"/>
<feature type="compositionally biased region" description="Acidic residues" evidence="1">
    <location>
        <begin position="18"/>
        <end position="29"/>
    </location>
</feature>